<protein>
    <submittedName>
        <fullName evidence="2">Uncharacterized protein</fullName>
    </submittedName>
</protein>
<sequence length="191" mass="21694">MILHALLQWSWLILARLAGIVTGLLVVALAIPFRVNTVSLSDGRAIVNLPRWAWLWGNDFDGLLGDKRGWWAANTPFGWAVDSFAAMWWWAALRNPANNMRLLDAFSAPVVDSKISYRGRYTVEDKSGMGGWQFVIVENDGKRWYGFYLVHEWSATRAFVIRLGFKVKPGHQGLSEPRKGLTFKLNPFKSI</sequence>
<evidence type="ECO:0000256" key="1">
    <source>
        <dbReference type="SAM" id="Phobius"/>
    </source>
</evidence>
<feature type="transmembrane region" description="Helical" evidence="1">
    <location>
        <begin position="12"/>
        <end position="33"/>
    </location>
</feature>
<comment type="caution">
    <text evidence="2">The sequence shown here is derived from an EMBL/GenBank/DDBJ whole genome shotgun (WGS) entry which is preliminary data.</text>
</comment>
<dbReference type="InterPro" id="IPR055762">
    <property type="entry name" value="DUF7338"/>
</dbReference>
<keyword evidence="1" id="KW-0472">Membrane</keyword>
<keyword evidence="1" id="KW-0812">Transmembrane</keyword>
<dbReference type="RefSeq" id="WP_003297567.1">
    <property type="nucleotide sequence ID" value="NZ_KK020676.1"/>
</dbReference>
<name>A0A061JJ78_STUST</name>
<organism evidence="2 3">
    <name type="scientific">Stutzerimonas stutzeri KOS6</name>
    <dbReference type="NCBI Taxonomy" id="1218352"/>
    <lineage>
        <taxon>Bacteria</taxon>
        <taxon>Pseudomonadati</taxon>
        <taxon>Pseudomonadota</taxon>
        <taxon>Gammaproteobacteria</taxon>
        <taxon>Pseudomonadales</taxon>
        <taxon>Pseudomonadaceae</taxon>
        <taxon>Stutzerimonas</taxon>
    </lineage>
</organism>
<evidence type="ECO:0000313" key="3">
    <source>
        <dbReference type="Proteomes" id="UP000026923"/>
    </source>
</evidence>
<dbReference type="HOGENOM" id="CLU_1420379_0_0_6"/>
<feature type="transmembrane region" description="Helical" evidence="1">
    <location>
        <begin position="70"/>
        <end position="91"/>
    </location>
</feature>
<accession>A0A061JJ78</accession>
<dbReference type="Proteomes" id="UP000026923">
    <property type="component" value="Unassembled WGS sequence"/>
</dbReference>
<dbReference type="OrthoDB" id="6897101at2"/>
<keyword evidence="1" id="KW-1133">Transmembrane helix</keyword>
<gene>
    <name evidence="2" type="ORF">B597_022200</name>
</gene>
<dbReference type="Pfam" id="PF24027">
    <property type="entry name" value="DUF7338"/>
    <property type="match status" value="1"/>
</dbReference>
<dbReference type="AlphaFoldDB" id="A0A061JJ78"/>
<evidence type="ECO:0000313" key="2">
    <source>
        <dbReference type="EMBL" id="EWC39046.1"/>
    </source>
</evidence>
<dbReference type="EMBL" id="AMCZ02000057">
    <property type="protein sequence ID" value="EWC39046.1"/>
    <property type="molecule type" value="Genomic_DNA"/>
</dbReference>
<reference evidence="2 3" key="1">
    <citation type="journal article" date="2013" name="Genome Announc.">
        <title>Draft Genome of the Nitrogen-Fixing Bacterium Pseudomonas stutzeri Strain KOS6 Isolated from Industrial Hydrocarbon Sludge.</title>
        <authorList>
            <person name="Grigoryeva T.V."/>
            <person name="Laikov A.V."/>
            <person name="Naumova R.P."/>
            <person name="Manolov A.I."/>
            <person name="Larin A.K."/>
            <person name="Karpova I.Y."/>
            <person name="Semashko T.A."/>
            <person name="Alexeev D.G."/>
            <person name="Kostryukova E.S."/>
            <person name="Muller R."/>
            <person name="Govorun V.M."/>
        </authorList>
    </citation>
    <scope>NUCLEOTIDE SEQUENCE [LARGE SCALE GENOMIC DNA]</scope>
    <source>
        <strain evidence="2 3">KOS6</strain>
    </source>
</reference>
<proteinExistence type="predicted"/>